<feature type="domain" description="CoA carboxyltransferase N-terminal" evidence="1">
    <location>
        <begin position="1"/>
        <end position="210"/>
    </location>
</feature>
<dbReference type="InterPro" id="IPR011762">
    <property type="entry name" value="COA_CT_N"/>
</dbReference>
<dbReference type="InterPro" id="IPR034733">
    <property type="entry name" value="AcCoA_carboxyl_beta"/>
</dbReference>
<proteinExistence type="predicted"/>
<dbReference type="InterPro" id="IPR029045">
    <property type="entry name" value="ClpP/crotonase-like_dom_sf"/>
</dbReference>
<dbReference type="InterPro" id="IPR045190">
    <property type="entry name" value="MCCB/AccD1-like"/>
</dbReference>
<dbReference type="EMBL" id="DXDC01000236">
    <property type="protein sequence ID" value="HIY66213.1"/>
    <property type="molecule type" value="Genomic_DNA"/>
</dbReference>
<evidence type="ECO:0000259" key="1">
    <source>
        <dbReference type="PROSITE" id="PS50980"/>
    </source>
</evidence>
<protein>
    <recommendedName>
        <fullName evidence="1">CoA carboxyltransferase N-terminal domain-containing protein</fullName>
    </recommendedName>
</protein>
<reference evidence="2" key="2">
    <citation type="submission" date="2021-04" db="EMBL/GenBank/DDBJ databases">
        <authorList>
            <person name="Gilroy R."/>
        </authorList>
    </citation>
    <scope>NUCLEOTIDE SEQUENCE</scope>
    <source>
        <strain evidence="2">ChiGjej1B1-98</strain>
    </source>
</reference>
<comment type="caution">
    <text evidence="2">The sequence shown here is derived from an EMBL/GenBank/DDBJ whole genome shotgun (WGS) entry which is preliminary data.</text>
</comment>
<dbReference type="GO" id="GO:0004485">
    <property type="term" value="F:methylcrotonoyl-CoA carboxylase activity"/>
    <property type="evidence" value="ECO:0007669"/>
    <property type="project" value="TreeGrafter"/>
</dbReference>
<dbReference type="PANTHER" id="PTHR22855:SF13">
    <property type="entry name" value="METHYLCROTONOYL-COA CARBOXYLASE BETA CHAIN, MITOCHONDRIAL"/>
    <property type="match status" value="1"/>
</dbReference>
<accession>A0A9D2C9Y6</accession>
<sequence>MVLDALHSDLEQRRDRALSGGPSVEREKLRAEGRLDARERVDALLDEGTFTELGLLATAPDRYAPADGKITGFGEIDGRTTAVASNDFTVLGASSSPVNNRKMRRLKDVAGKAGTPIVFLGESAGGRMPDSMGATSIAGGSDRLQYQRIRRSPWVSAVLGSCYGSSAWYASISDFTVMRKGATLGVASARLISVATGQTVDSEELGGWRV</sequence>
<dbReference type="PROSITE" id="PS50980">
    <property type="entry name" value="COA_CT_NTER"/>
    <property type="match status" value="1"/>
</dbReference>
<evidence type="ECO:0000313" key="2">
    <source>
        <dbReference type="EMBL" id="HIY66213.1"/>
    </source>
</evidence>
<dbReference type="PANTHER" id="PTHR22855">
    <property type="entry name" value="ACETYL, PROPIONYL, PYRUVATE, AND GLUTACONYL CARBOXYLASE-RELATED"/>
    <property type="match status" value="1"/>
</dbReference>
<dbReference type="AlphaFoldDB" id="A0A9D2C9Y6"/>
<name>A0A9D2C9Y6_9MICO</name>
<dbReference type="GO" id="GO:1905202">
    <property type="term" value="C:methylcrotonoyl-CoA carboxylase complex"/>
    <property type="evidence" value="ECO:0007669"/>
    <property type="project" value="TreeGrafter"/>
</dbReference>
<evidence type="ECO:0000313" key="3">
    <source>
        <dbReference type="Proteomes" id="UP000824005"/>
    </source>
</evidence>
<dbReference type="SUPFAM" id="SSF52096">
    <property type="entry name" value="ClpP/crotonase"/>
    <property type="match status" value="1"/>
</dbReference>
<reference evidence="2" key="1">
    <citation type="journal article" date="2021" name="PeerJ">
        <title>Extensive microbial diversity within the chicken gut microbiome revealed by metagenomics and culture.</title>
        <authorList>
            <person name="Gilroy R."/>
            <person name="Ravi A."/>
            <person name="Getino M."/>
            <person name="Pursley I."/>
            <person name="Horton D.L."/>
            <person name="Alikhan N.F."/>
            <person name="Baker D."/>
            <person name="Gharbi K."/>
            <person name="Hall N."/>
            <person name="Watson M."/>
            <person name="Adriaenssens E.M."/>
            <person name="Foster-Nyarko E."/>
            <person name="Jarju S."/>
            <person name="Secka A."/>
            <person name="Antonio M."/>
            <person name="Oren A."/>
            <person name="Chaudhuri R.R."/>
            <person name="La Ragione R."/>
            <person name="Hildebrand F."/>
            <person name="Pallen M.J."/>
        </authorList>
    </citation>
    <scope>NUCLEOTIDE SEQUENCE</scope>
    <source>
        <strain evidence="2">ChiGjej1B1-98</strain>
    </source>
</reference>
<organism evidence="2 3">
    <name type="scientific">Candidatus Agrococcus pullicola</name>
    <dbReference type="NCBI Taxonomy" id="2838429"/>
    <lineage>
        <taxon>Bacteria</taxon>
        <taxon>Bacillati</taxon>
        <taxon>Actinomycetota</taxon>
        <taxon>Actinomycetes</taxon>
        <taxon>Micrococcales</taxon>
        <taxon>Microbacteriaceae</taxon>
        <taxon>Agrococcus</taxon>
    </lineage>
</organism>
<dbReference type="Pfam" id="PF01039">
    <property type="entry name" value="Carboxyl_trans"/>
    <property type="match status" value="1"/>
</dbReference>
<dbReference type="Gene3D" id="3.90.226.10">
    <property type="entry name" value="2-enoyl-CoA Hydratase, Chain A, domain 1"/>
    <property type="match status" value="1"/>
</dbReference>
<gene>
    <name evidence="2" type="ORF">H9830_08050</name>
</gene>
<dbReference type="GO" id="GO:0006552">
    <property type="term" value="P:L-leucine catabolic process"/>
    <property type="evidence" value="ECO:0007669"/>
    <property type="project" value="TreeGrafter"/>
</dbReference>
<feature type="non-terminal residue" evidence="2">
    <location>
        <position position="210"/>
    </location>
</feature>
<dbReference type="Proteomes" id="UP000824005">
    <property type="component" value="Unassembled WGS sequence"/>
</dbReference>